<dbReference type="EMBL" id="SVCM01000102">
    <property type="protein sequence ID" value="MBE6060366.1"/>
    <property type="molecule type" value="Genomic_DNA"/>
</dbReference>
<dbReference type="Proteomes" id="UP000768462">
    <property type="component" value="Unassembled WGS sequence"/>
</dbReference>
<reference evidence="1" key="1">
    <citation type="submission" date="2019-04" db="EMBL/GenBank/DDBJ databases">
        <title>Evolution of Biomass-Degrading Anaerobic Consortia Revealed by Metagenomics.</title>
        <authorList>
            <person name="Peng X."/>
        </authorList>
    </citation>
    <scope>NUCLEOTIDE SEQUENCE</scope>
    <source>
        <strain evidence="1">SIG254</strain>
    </source>
</reference>
<gene>
    <name evidence="1" type="ORF">E7215_09370</name>
</gene>
<protein>
    <recommendedName>
        <fullName evidence="3">BIG2 domain-containing protein</fullName>
    </recommendedName>
</protein>
<evidence type="ECO:0000313" key="1">
    <source>
        <dbReference type="EMBL" id="MBE6060366.1"/>
    </source>
</evidence>
<evidence type="ECO:0000313" key="2">
    <source>
        <dbReference type="Proteomes" id="UP000768462"/>
    </source>
</evidence>
<comment type="caution">
    <text evidence="1">The sequence shown here is derived from an EMBL/GenBank/DDBJ whole genome shotgun (WGS) entry which is preliminary data.</text>
</comment>
<accession>A0A927W7I9</accession>
<feature type="non-terminal residue" evidence="1">
    <location>
        <position position="75"/>
    </location>
</feature>
<organism evidence="1 2">
    <name type="scientific">Clostridium sulfidigenes</name>
    <dbReference type="NCBI Taxonomy" id="318464"/>
    <lineage>
        <taxon>Bacteria</taxon>
        <taxon>Bacillati</taxon>
        <taxon>Bacillota</taxon>
        <taxon>Clostridia</taxon>
        <taxon>Eubacteriales</taxon>
        <taxon>Clostridiaceae</taxon>
        <taxon>Clostridium</taxon>
    </lineage>
</organism>
<evidence type="ECO:0008006" key="3">
    <source>
        <dbReference type="Google" id="ProtNLM"/>
    </source>
</evidence>
<dbReference type="AlphaFoldDB" id="A0A927W7I9"/>
<sequence length="75" mass="8231">MRNYKKIIAMILVFSITFLQIPNLIVYAAADVTPPTIDVSTLKVDKPEATVGEKVKVSIKATDEESGIKSITVCY</sequence>
<proteinExistence type="predicted"/>
<name>A0A927W7I9_9CLOT</name>